<feature type="domain" description="Phosphoadenosine phosphosulphate reductase" evidence="1">
    <location>
        <begin position="21"/>
        <end position="182"/>
    </location>
</feature>
<dbReference type="InterPro" id="IPR014729">
    <property type="entry name" value="Rossmann-like_a/b/a_fold"/>
</dbReference>
<gene>
    <name evidence="2" type="ORF">CS053_08535</name>
</gene>
<dbReference type="SUPFAM" id="SSF52402">
    <property type="entry name" value="Adenine nucleotide alpha hydrolases-like"/>
    <property type="match status" value="1"/>
</dbReference>
<dbReference type="GO" id="GO:0003824">
    <property type="term" value="F:catalytic activity"/>
    <property type="evidence" value="ECO:0007669"/>
    <property type="project" value="InterPro"/>
</dbReference>
<dbReference type="AlphaFoldDB" id="A0A5B9DWZ7"/>
<dbReference type="RefSeq" id="WP_147627135.1">
    <property type="nucleotide sequence ID" value="NZ_CP042807.1"/>
</dbReference>
<evidence type="ECO:0000259" key="1">
    <source>
        <dbReference type="Pfam" id="PF01507"/>
    </source>
</evidence>
<sequence length="273" mass="30450">MKTPTEIMDEAMAHKPVAVRVGFSGGRDSLAVTHWMMTNVPGCEVFHCNTGIGIEATRQFVRDTCAAMGWPLHEIRAKEDCGQDYDEIVCANGFPGPSGHWAMYARLKERPIRELVRRAQAKRGDRVLLATGIRHEESVRRMRYAGSEVTRAGSQVWASPIYWWSAEQRDAYIRDHGLPVNPVSAMLGMSGECLCGAYAHKGEKALVRIVDAETAARIDRLEQRACAAGFTWGWEGAPPKGGRNPAQFEMLRMPLCVGCEKVHMAHNTHYPER</sequence>
<dbReference type="Pfam" id="PF01507">
    <property type="entry name" value="PAPS_reduct"/>
    <property type="match status" value="1"/>
</dbReference>
<dbReference type="PANTHER" id="PTHR43196">
    <property type="entry name" value="SULFATE ADENYLYLTRANSFERASE SUBUNIT 2"/>
    <property type="match status" value="1"/>
</dbReference>
<dbReference type="InterPro" id="IPR002500">
    <property type="entry name" value="PAPS_reduct_dom"/>
</dbReference>
<evidence type="ECO:0000313" key="2">
    <source>
        <dbReference type="EMBL" id="QEE24543.1"/>
    </source>
</evidence>
<dbReference type="InterPro" id="IPR050128">
    <property type="entry name" value="Sulfate_adenylyltrnsfr_sub2"/>
</dbReference>
<dbReference type="PANTHER" id="PTHR43196:SF2">
    <property type="entry name" value="PHOSPHOADENOSINE PHOSPHOSULFATE REDUCTASE"/>
    <property type="match status" value="1"/>
</dbReference>
<dbReference type="KEGG" id="rgl:CS053_08535"/>
<proteinExistence type="predicted"/>
<dbReference type="EMBL" id="CP042807">
    <property type="protein sequence ID" value="QEE24543.1"/>
    <property type="molecule type" value="Genomic_DNA"/>
</dbReference>
<protein>
    <submittedName>
        <fullName evidence="2">Phosphoadenosine phosphosulfate reductase family protein</fullName>
    </submittedName>
</protein>
<reference evidence="2 3" key="1">
    <citation type="submission" date="2019-08" db="EMBL/GenBank/DDBJ databases">
        <title>Complete genome sequence of Rhodanobacter glycinis strain T01E-68 isolated from tomato root.</title>
        <authorList>
            <person name="Weon H.-Y."/>
            <person name="Lee S.A."/>
        </authorList>
    </citation>
    <scope>NUCLEOTIDE SEQUENCE [LARGE SCALE GENOMIC DNA]</scope>
    <source>
        <strain evidence="2 3">T01E-68</strain>
    </source>
</reference>
<organism evidence="2 3">
    <name type="scientific">Rhodanobacter glycinis</name>
    <dbReference type="NCBI Taxonomy" id="582702"/>
    <lineage>
        <taxon>Bacteria</taxon>
        <taxon>Pseudomonadati</taxon>
        <taxon>Pseudomonadota</taxon>
        <taxon>Gammaproteobacteria</taxon>
        <taxon>Lysobacterales</taxon>
        <taxon>Rhodanobacteraceae</taxon>
        <taxon>Rhodanobacter</taxon>
    </lineage>
</organism>
<dbReference type="Proteomes" id="UP000321807">
    <property type="component" value="Chromosome"/>
</dbReference>
<dbReference type="Gene3D" id="3.40.50.620">
    <property type="entry name" value="HUPs"/>
    <property type="match status" value="1"/>
</dbReference>
<name>A0A5B9DWZ7_9GAMM</name>
<accession>A0A5B9DWZ7</accession>
<evidence type="ECO:0000313" key="3">
    <source>
        <dbReference type="Proteomes" id="UP000321807"/>
    </source>
</evidence>